<accession>A0AAD1WUD6</accession>
<feature type="domain" description="WAP" evidence="2">
    <location>
        <begin position="28"/>
        <end position="89"/>
    </location>
</feature>
<keyword evidence="4" id="KW-1185">Reference proteome</keyword>
<dbReference type="SUPFAM" id="SSF57256">
    <property type="entry name" value="Elafin-like"/>
    <property type="match status" value="1"/>
</dbReference>
<keyword evidence="1" id="KW-0732">Signal</keyword>
<sequence length="135" mass="14085">MLRLLILTALMALTLAHGGDHDSTSHEAGVKKGHCPNHGISGNASLPDCPASCANGTDCAALNCTSDTSCAGSLKCCETSCGFKCIDFIYDKFCNTDADCGGTLACCRNRCKSVCVTPRPVITSKKGKDIKGKHK</sequence>
<proteinExistence type="predicted"/>
<dbReference type="AlphaFoldDB" id="A0AAD1WUD6"/>
<evidence type="ECO:0000313" key="3">
    <source>
        <dbReference type="EMBL" id="CAH2322756.1"/>
    </source>
</evidence>
<evidence type="ECO:0000256" key="1">
    <source>
        <dbReference type="SAM" id="SignalP"/>
    </source>
</evidence>
<protein>
    <submittedName>
        <fullName evidence="3">Multiple epidermal growth factor-like domains 11 isoform X2</fullName>
    </submittedName>
</protein>
<gene>
    <name evidence="3" type="ORF">PECUL_23A045303</name>
</gene>
<organism evidence="3 4">
    <name type="scientific">Pelobates cultripes</name>
    <name type="common">Western spadefoot toad</name>
    <dbReference type="NCBI Taxonomy" id="61616"/>
    <lineage>
        <taxon>Eukaryota</taxon>
        <taxon>Metazoa</taxon>
        <taxon>Chordata</taxon>
        <taxon>Craniata</taxon>
        <taxon>Vertebrata</taxon>
        <taxon>Euteleostomi</taxon>
        <taxon>Amphibia</taxon>
        <taxon>Batrachia</taxon>
        <taxon>Anura</taxon>
        <taxon>Pelobatoidea</taxon>
        <taxon>Pelobatidae</taxon>
        <taxon>Pelobates</taxon>
    </lineage>
</organism>
<dbReference type="GO" id="GO:0005576">
    <property type="term" value="C:extracellular region"/>
    <property type="evidence" value="ECO:0007669"/>
    <property type="project" value="InterPro"/>
</dbReference>
<dbReference type="PRINTS" id="PR00003">
    <property type="entry name" value="4DISULPHCORE"/>
</dbReference>
<feature type="chain" id="PRO_5042076884" evidence="1">
    <location>
        <begin position="19"/>
        <end position="135"/>
    </location>
</feature>
<name>A0AAD1WUD6_PELCU</name>
<evidence type="ECO:0000313" key="4">
    <source>
        <dbReference type="Proteomes" id="UP001295444"/>
    </source>
</evidence>
<dbReference type="GO" id="GO:0030414">
    <property type="term" value="F:peptidase inhibitor activity"/>
    <property type="evidence" value="ECO:0007669"/>
    <property type="project" value="InterPro"/>
</dbReference>
<dbReference type="Gene3D" id="4.10.75.10">
    <property type="entry name" value="Elafin-like"/>
    <property type="match status" value="2"/>
</dbReference>
<feature type="signal peptide" evidence="1">
    <location>
        <begin position="1"/>
        <end position="18"/>
    </location>
</feature>
<evidence type="ECO:0000259" key="2">
    <source>
        <dbReference type="PROSITE" id="PS51390"/>
    </source>
</evidence>
<dbReference type="Pfam" id="PF00095">
    <property type="entry name" value="WAP"/>
    <property type="match status" value="2"/>
</dbReference>
<dbReference type="InterPro" id="IPR036645">
    <property type="entry name" value="Elafin-like_sf"/>
</dbReference>
<dbReference type="EMBL" id="OW240922">
    <property type="protein sequence ID" value="CAH2322756.1"/>
    <property type="molecule type" value="Genomic_DNA"/>
</dbReference>
<reference evidence="3" key="1">
    <citation type="submission" date="2022-03" db="EMBL/GenBank/DDBJ databases">
        <authorList>
            <person name="Alioto T."/>
            <person name="Alioto T."/>
            <person name="Gomez Garrido J."/>
        </authorList>
    </citation>
    <scope>NUCLEOTIDE SEQUENCE</scope>
</reference>
<dbReference type="InterPro" id="IPR008197">
    <property type="entry name" value="WAP_dom"/>
</dbReference>
<dbReference type="PROSITE" id="PS51390">
    <property type="entry name" value="WAP"/>
    <property type="match status" value="1"/>
</dbReference>
<dbReference type="Proteomes" id="UP001295444">
    <property type="component" value="Chromosome 11"/>
</dbReference>